<dbReference type="InterPro" id="IPR020846">
    <property type="entry name" value="MFS_dom"/>
</dbReference>
<protein>
    <submittedName>
        <fullName evidence="9">Quinidine resistance protein 2</fullName>
    </submittedName>
</protein>
<evidence type="ECO:0000256" key="5">
    <source>
        <dbReference type="ARBA" id="ARBA00023136"/>
    </source>
</evidence>
<dbReference type="SUPFAM" id="SSF103473">
    <property type="entry name" value="MFS general substrate transporter"/>
    <property type="match status" value="1"/>
</dbReference>
<dbReference type="InterPro" id="IPR001958">
    <property type="entry name" value="Tet-R_TetA/multi-R_MdtG-like"/>
</dbReference>
<gene>
    <name evidence="9" type="ORF">ESCO_003683</name>
</gene>
<evidence type="ECO:0000259" key="8">
    <source>
        <dbReference type="PROSITE" id="PS50850"/>
    </source>
</evidence>
<dbReference type="GO" id="GO:0022857">
    <property type="term" value="F:transmembrane transporter activity"/>
    <property type="evidence" value="ECO:0007669"/>
    <property type="project" value="InterPro"/>
</dbReference>
<dbReference type="GO" id="GO:0005886">
    <property type="term" value="C:plasma membrane"/>
    <property type="evidence" value="ECO:0007669"/>
    <property type="project" value="TreeGrafter"/>
</dbReference>
<feature type="transmembrane region" description="Helical" evidence="7">
    <location>
        <begin position="541"/>
        <end position="563"/>
    </location>
</feature>
<keyword evidence="5 7" id="KW-0472">Membrane</keyword>
<feature type="domain" description="Major facilitator superfamily (MFS) profile" evidence="8">
    <location>
        <begin position="116"/>
        <end position="566"/>
    </location>
</feature>
<feature type="compositionally biased region" description="Low complexity" evidence="6">
    <location>
        <begin position="24"/>
        <end position="41"/>
    </location>
</feature>
<feature type="transmembrane region" description="Helical" evidence="7">
    <location>
        <begin position="514"/>
        <end position="535"/>
    </location>
</feature>
<keyword evidence="10" id="KW-1185">Reference proteome</keyword>
<feature type="transmembrane region" description="Helical" evidence="7">
    <location>
        <begin position="360"/>
        <end position="383"/>
    </location>
</feature>
<feature type="region of interest" description="Disordered" evidence="6">
    <location>
        <begin position="1"/>
        <end position="85"/>
    </location>
</feature>
<feature type="transmembrane region" description="Helical" evidence="7">
    <location>
        <begin position="115"/>
        <end position="134"/>
    </location>
</feature>
<keyword evidence="4 7" id="KW-1133">Transmembrane helix</keyword>
<evidence type="ECO:0000256" key="2">
    <source>
        <dbReference type="ARBA" id="ARBA00022448"/>
    </source>
</evidence>
<dbReference type="Gene3D" id="1.20.1720.10">
    <property type="entry name" value="Multidrug resistance protein D"/>
    <property type="match status" value="1"/>
</dbReference>
<evidence type="ECO:0000256" key="6">
    <source>
        <dbReference type="SAM" id="MobiDB-lite"/>
    </source>
</evidence>
<dbReference type="Pfam" id="PF07690">
    <property type="entry name" value="MFS_1"/>
    <property type="match status" value="1"/>
</dbReference>
<dbReference type="Gene3D" id="1.20.1250.20">
    <property type="entry name" value="MFS general substrate transporter like domains"/>
    <property type="match status" value="1"/>
</dbReference>
<comment type="caution">
    <text evidence="9">The sequence shown here is derived from an EMBL/GenBank/DDBJ whole genome shotgun (WGS) entry which is preliminary data.</text>
</comment>
<dbReference type="PANTHER" id="PTHR23502">
    <property type="entry name" value="MAJOR FACILITATOR SUPERFAMILY"/>
    <property type="match status" value="1"/>
</dbReference>
<sequence>MTALATPPSHDAAPPTLPPPPPSSSSSSSSSSAAAAAAAESQPLGKEPPHADGSEGAVDGRDARGRQDNAADSLGEEQEPKDLEEGAVTVAVAVADGESAQPPKYSVFTTWEKRGMALAAAVTAIFSPLSAQIYLPALNVISKDLGLSNAKVNLTITTYMILQGVTPMFIGSLADSGGRRPAYLICFVIYIAANIGLALAPGYGAILGLRCLQSAGSSSTVALCVAVISDIVTSAERGQYVGFTSMPSVLGPALGPIIGGLLSQYLGWRSIFWFLAIFAGVTIVLIACFMPETCRHVVGDGSLTPPVAYRSLWQVLTHRRLREVGGASPDVPRPPKSGFTFKPPNILGSLMLLLQKETGLLLGSSGFVFAGFYAVVAAMPTLYQRRYGYNDIEVGLMYLPLSFGSVVAASVAGFFINRNYRRHHDRLGLTFDSSRQQDLSRFPIERARLEVGLPLLLLAGAAMAAWGWAMHASVHAAVLCVVSVFIGIGIIGFNNTSAALLVDIHPGKAGTATAANNLTRCLIGAGASAAIIPMIDAMGIGWAFTLVGGILVLCAAPMLLIMAKGMEWRAERRSYEERKSREA</sequence>
<dbReference type="PROSITE" id="PS50850">
    <property type="entry name" value="MFS"/>
    <property type="match status" value="1"/>
</dbReference>
<feature type="transmembrane region" description="Helical" evidence="7">
    <location>
        <begin position="181"/>
        <end position="200"/>
    </location>
</feature>
<comment type="subcellular location">
    <subcellularLocation>
        <location evidence="1">Membrane</location>
        <topology evidence="1">Multi-pass membrane protein</topology>
    </subcellularLocation>
</comment>
<evidence type="ECO:0000313" key="9">
    <source>
        <dbReference type="EMBL" id="KOS23177.1"/>
    </source>
</evidence>
<reference evidence="9 10" key="1">
    <citation type="submission" date="2015-07" db="EMBL/GenBank/DDBJ databases">
        <title>The genome of the fungus Escovopsis weberi, a specialized disease agent of ant agriculture.</title>
        <authorList>
            <person name="de Man T.J."/>
            <person name="Stajich J.E."/>
            <person name="Kubicek C.P."/>
            <person name="Chenthamara K."/>
            <person name="Atanasova L."/>
            <person name="Druzhinina I.S."/>
            <person name="Birnbaum S."/>
            <person name="Barribeau S.M."/>
            <person name="Teiling C."/>
            <person name="Suen G."/>
            <person name="Currie C."/>
            <person name="Gerardo N.M."/>
        </authorList>
    </citation>
    <scope>NUCLEOTIDE SEQUENCE [LARGE SCALE GENOMIC DNA]</scope>
</reference>
<feature type="transmembrane region" description="Helical" evidence="7">
    <location>
        <begin position="395"/>
        <end position="416"/>
    </location>
</feature>
<dbReference type="PRINTS" id="PR01035">
    <property type="entry name" value="TCRTETA"/>
</dbReference>
<dbReference type="STRING" id="150374.A0A0M8N4Q8"/>
<proteinExistence type="predicted"/>
<organism evidence="9 10">
    <name type="scientific">Escovopsis weberi</name>
    <dbReference type="NCBI Taxonomy" id="150374"/>
    <lineage>
        <taxon>Eukaryota</taxon>
        <taxon>Fungi</taxon>
        <taxon>Dikarya</taxon>
        <taxon>Ascomycota</taxon>
        <taxon>Pezizomycotina</taxon>
        <taxon>Sordariomycetes</taxon>
        <taxon>Hypocreomycetidae</taxon>
        <taxon>Hypocreales</taxon>
        <taxon>Hypocreaceae</taxon>
        <taxon>Escovopsis</taxon>
    </lineage>
</organism>
<evidence type="ECO:0000313" key="10">
    <source>
        <dbReference type="Proteomes" id="UP000053831"/>
    </source>
</evidence>
<dbReference type="InterPro" id="IPR036259">
    <property type="entry name" value="MFS_trans_sf"/>
</dbReference>
<keyword evidence="3 7" id="KW-0812">Transmembrane</keyword>
<dbReference type="InterPro" id="IPR011701">
    <property type="entry name" value="MFS"/>
</dbReference>
<dbReference type="PANTHER" id="PTHR23502:SF51">
    <property type="entry name" value="QUINIDINE RESISTANCE PROTEIN 1-RELATED"/>
    <property type="match status" value="1"/>
</dbReference>
<feature type="compositionally biased region" description="Basic and acidic residues" evidence="6">
    <location>
        <begin position="47"/>
        <end position="69"/>
    </location>
</feature>
<dbReference type="FunFam" id="1.20.1720.10:FF:000009">
    <property type="entry name" value="MFS multidrug transporter"/>
    <property type="match status" value="1"/>
</dbReference>
<evidence type="ECO:0000256" key="1">
    <source>
        <dbReference type="ARBA" id="ARBA00004141"/>
    </source>
</evidence>
<feature type="transmembrane region" description="Helical" evidence="7">
    <location>
        <begin position="476"/>
        <end position="502"/>
    </location>
</feature>
<dbReference type="EMBL" id="LGSR01000002">
    <property type="protein sequence ID" value="KOS23177.1"/>
    <property type="molecule type" value="Genomic_DNA"/>
</dbReference>
<dbReference type="OrthoDB" id="440553at2759"/>
<name>A0A0M8N4Q8_ESCWE</name>
<evidence type="ECO:0000256" key="3">
    <source>
        <dbReference type="ARBA" id="ARBA00022692"/>
    </source>
</evidence>
<evidence type="ECO:0000256" key="7">
    <source>
        <dbReference type="SAM" id="Phobius"/>
    </source>
</evidence>
<evidence type="ECO:0000256" key="4">
    <source>
        <dbReference type="ARBA" id="ARBA00022989"/>
    </source>
</evidence>
<feature type="transmembrane region" description="Helical" evidence="7">
    <location>
        <begin position="154"/>
        <end position="174"/>
    </location>
</feature>
<feature type="transmembrane region" description="Helical" evidence="7">
    <location>
        <begin position="451"/>
        <end position="470"/>
    </location>
</feature>
<accession>A0A0M8N4Q8</accession>
<dbReference type="AlphaFoldDB" id="A0A0M8N4Q8"/>
<feature type="transmembrane region" description="Helical" evidence="7">
    <location>
        <begin position="271"/>
        <end position="290"/>
    </location>
</feature>
<keyword evidence="2" id="KW-0813">Transport</keyword>
<dbReference type="Proteomes" id="UP000053831">
    <property type="component" value="Unassembled WGS sequence"/>
</dbReference>